<dbReference type="EMBL" id="BLIY01000017">
    <property type="protein sequence ID" value="GFE54815.1"/>
    <property type="molecule type" value="Genomic_DNA"/>
</dbReference>
<keyword evidence="2" id="KW-1185">Reference proteome</keyword>
<dbReference type="Proteomes" id="UP001057455">
    <property type="component" value="Unassembled WGS sequence"/>
</dbReference>
<accession>A0A9W5TC78</accession>
<protein>
    <submittedName>
        <fullName evidence="1">Uncharacterized protein</fullName>
    </submittedName>
</protein>
<name>A0A9W5TC78_BABOV</name>
<organism evidence="1 2">
    <name type="scientific">Babesia ovis</name>
    <dbReference type="NCBI Taxonomy" id="5869"/>
    <lineage>
        <taxon>Eukaryota</taxon>
        <taxon>Sar</taxon>
        <taxon>Alveolata</taxon>
        <taxon>Apicomplexa</taxon>
        <taxon>Aconoidasida</taxon>
        <taxon>Piroplasmida</taxon>
        <taxon>Babesiidae</taxon>
        <taxon>Babesia</taxon>
    </lineage>
</organism>
<proteinExistence type="predicted"/>
<evidence type="ECO:0000313" key="1">
    <source>
        <dbReference type="EMBL" id="GFE54815.1"/>
    </source>
</evidence>
<gene>
    <name evidence="1" type="ORF">BaOVIS_022190</name>
</gene>
<dbReference type="AlphaFoldDB" id="A0A9W5TC78"/>
<dbReference type="OrthoDB" id="365988at2759"/>
<comment type="caution">
    <text evidence="1">The sequence shown here is derived from an EMBL/GenBank/DDBJ whole genome shotgun (WGS) entry which is preliminary data.</text>
</comment>
<evidence type="ECO:0000313" key="2">
    <source>
        <dbReference type="Proteomes" id="UP001057455"/>
    </source>
</evidence>
<sequence>MASLHGLRVPTNLNNSDFSFATGIKKPTATAEQLDSLYFREKEAPKHGNLDLGDVAYELCQLDASLDELFREAQAHFSTHQQIHKFRLRVSRRISAFAAICRKLFKQIEIASSPDALRLRSLHRFYMDRLMRDEDEDTGCDSLLDNVGEDESELVLKLKATRNMMLNQIKQMNAAESSMLKSSNYIIRQDEILDGL</sequence>
<reference evidence="1" key="1">
    <citation type="submission" date="2019-12" db="EMBL/GenBank/DDBJ databases">
        <title>Genome sequence of Babesia ovis.</title>
        <authorList>
            <person name="Yamagishi J."/>
            <person name="Sevinc F."/>
            <person name="Xuan X."/>
        </authorList>
    </citation>
    <scope>NUCLEOTIDE SEQUENCE</scope>
    <source>
        <strain evidence="1">Selcuk</strain>
    </source>
</reference>